<gene>
    <name evidence="1" type="ORF">LARSCL_LOCUS16476</name>
</gene>
<accession>A0AAV2B3I4</accession>
<protein>
    <recommendedName>
        <fullName evidence="3">Ribosomal protein L20</fullName>
    </recommendedName>
</protein>
<comment type="caution">
    <text evidence="1">The sequence shown here is derived from an EMBL/GenBank/DDBJ whole genome shotgun (WGS) entry which is preliminary data.</text>
</comment>
<organism evidence="1 2">
    <name type="scientific">Larinioides sclopetarius</name>
    <dbReference type="NCBI Taxonomy" id="280406"/>
    <lineage>
        <taxon>Eukaryota</taxon>
        <taxon>Metazoa</taxon>
        <taxon>Ecdysozoa</taxon>
        <taxon>Arthropoda</taxon>
        <taxon>Chelicerata</taxon>
        <taxon>Arachnida</taxon>
        <taxon>Araneae</taxon>
        <taxon>Araneomorphae</taxon>
        <taxon>Entelegynae</taxon>
        <taxon>Araneoidea</taxon>
        <taxon>Araneidae</taxon>
        <taxon>Larinioides</taxon>
    </lineage>
</organism>
<dbReference type="EMBL" id="CAXIEN010000263">
    <property type="protein sequence ID" value="CAL1290417.1"/>
    <property type="molecule type" value="Genomic_DNA"/>
</dbReference>
<evidence type="ECO:0000313" key="2">
    <source>
        <dbReference type="Proteomes" id="UP001497382"/>
    </source>
</evidence>
<dbReference type="Proteomes" id="UP001497382">
    <property type="component" value="Unassembled WGS sequence"/>
</dbReference>
<proteinExistence type="predicted"/>
<evidence type="ECO:0008006" key="3">
    <source>
        <dbReference type="Google" id="ProtNLM"/>
    </source>
</evidence>
<dbReference type="AlphaFoldDB" id="A0AAV2B3I4"/>
<reference evidence="1 2" key="1">
    <citation type="submission" date="2024-04" db="EMBL/GenBank/DDBJ databases">
        <authorList>
            <person name="Rising A."/>
            <person name="Reimegard J."/>
            <person name="Sonavane S."/>
            <person name="Akerstrom W."/>
            <person name="Nylinder S."/>
            <person name="Hedman E."/>
            <person name="Kallberg Y."/>
        </authorList>
    </citation>
    <scope>NUCLEOTIDE SEQUENCE [LARGE SCALE GENOMIC DNA]</scope>
</reference>
<sequence length="46" mass="5459">MHLTSYALTRHRARKFGDIRFSILKLKISRLYGRSKQSFFISVELS</sequence>
<name>A0AAV2B3I4_9ARAC</name>
<evidence type="ECO:0000313" key="1">
    <source>
        <dbReference type="EMBL" id="CAL1290417.1"/>
    </source>
</evidence>
<keyword evidence="2" id="KW-1185">Reference proteome</keyword>